<keyword evidence="1" id="KW-0813">Transport</keyword>
<dbReference type="eggNOG" id="COG1136">
    <property type="taxonomic scope" value="Bacteria"/>
</dbReference>
<keyword evidence="2" id="KW-0547">Nucleotide-binding</keyword>
<dbReference type="PANTHER" id="PTHR24220">
    <property type="entry name" value="IMPORT ATP-BINDING PROTEIN"/>
    <property type="match status" value="1"/>
</dbReference>
<dbReference type="GO" id="GO:0005524">
    <property type="term" value="F:ATP binding"/>
    <property type="evidence" value="ECO:0007669"/>
    <property type="project" value="UniProtKB-KW"/>
</dbReference>
<proteinExistence type="predicted"/>
<dbReference type="PROSITE" id="PS50893">
    <property type="entry name" value="ABC_TRANSPORTER_2"/>
    <property type="match status" value="1"/>
</dbReference>
<evidence type="ECO:0000313" key="4">
    <source>
        <dbReference type="EMBL" id="SFF86311.1"/>
    </source>
</evidence>
<dbReference type="RefSeq" id="WP_099336383.1">
    <property type="nucleotide sequence ID" value="NZ_BAAACD010000016.1"/>
</dbReference>
<evidence type="ECO:0000256" key="3">
    <source>
        <dbReference type="ARBA" id="ARBA00022840"/>
    </source>
</evidence>
<name>A0A1I2MAT3_9CLOT</name>
<dbReference type="GO" id="GO:0098796">
    <property type="term" value="C:membrane protein complex"/>
    <property type="evidence" value="ECO:0007669"/>
    <property type="project" value="UniProtKB-ARBA"/>
</dbReference>
<dbReference type="Pfam" id="PF00005">
    <property type="entry name" value="ABC_tran"/>
    <property type="match status" value="1"/>
</dbReference>
<dbReference type="InterPro" id="IPR015854">
    <property type="entry name" value="ABC_transpr_LolD-like"/>
</dbReference>
<dbReference type="AlphaFoldDB" id="A0A1I2MAT3"/>
<dbReference type="InterPro" id="IPR003439">
    <property type="entry name" value="ABC_transporter-like_ATP-bd"/>
</dbReference>
<dbReference type="SMART" id="SM00382">
    <property type="entry name" value="AAA"/>
    <property type="match status" value="1"/>
</dbReference>
<dbReference type="Gene3D" id="3.40.50.300">
    <property type="entry name" value="P-loop containing nucleotide triphosphate hydrolases"/>
    <property type="match status" value="1"/>
</dbReference>
<dbReference type="InterPro" id="IPR027417">
    <property type="entry name" value="P-loop_NTPase"/>
</dbReference>
<dbReference type="GO" id="GO:0022857">
    <property type="term" value="F:transmembrane transporter activity"/>
    <property type="evidence" value="ECO:0007669"/>
    <property type="project" value="UniProtKB-ARBA"/>
</dbReference>
<dbReference type="GeneID" id="90546502"/>
<dbReference type="InterPro" id="IPR003593">
    <property type="entry name" value="AAA+_ATPase"/>
</dbReference>
<keyword evidence="3 4" id="KW-0067">ATP-binding</keyword>
<dbReference type="InterPro" id="IPR017911">
    <property type="entry name" value="MacB-like_ATP-bd"/>
</dbReference>
<organism evidence="4 5">
    <name type="scientific">Clostridium cadaveris</name>
    <dbReference type="NCBI Taxonomy" id="1529"/>
    <lineage>
        <taxon>Bacteria</taxon>
        <taxon>Bacillati</taxon>
        <taxon>Bacillota</taxon>
        <taxon>Clostridia</taxon>
        <taxon>Eubacteriales</taxon>
        <taxon>Clostridiaceae</taxon>
        <taxon>Clostridium</taxon>
    </lineage>
</organism>
<evidence type="ECO:0000256" key="1">
    <source>
        <dbReference type="ARBA" id="ARBA00022448"/>
    </source>
</evidence>
<sequence>MCELIKTTDLCMDFKIGDETLSVLKNISLSINRNKFTILKGRSGSGKTTLINLLGAMSMPTSGSIMFDGKDITTLSPSEQDELRRTQIGFVFQSGALLSNMTLYENVEFALRVSRPEIKDRKERVNECLKLVGLLKRSSHFPQELSGGEVQRAAIARALCPKPKIIFADEPTSALDTLTALQVVKLFKDLIKDQDITIVMTTHDPNMLEIADNVFTLEDGEIVHE</sequence>
<reference evidence="4 5" key="1">
    <citation type="submission" date="2016-10" db="EMBL/GenBank/DDBJ databases">
        <authorList>
            <person name="de Groot N.N."/>
        </authorList>
    </citation>
    <scope>NUCLEOTIDE SEQUENCE [LARGE SCALE GENOMIC DNA]</scope>
    <source>
        <strain evidence="4 5">NLAE-zl-G419</strain>
    </source>
</reference>
<dbReference type="GO" id="GO:0016887">
    <property type="term" value="F:ATP hydrolysis activity"/>
    <property type="evidence" value="ECO:0007669"/>
    <property type="project" value="InterPro"/>
</dbReference>
<dbReference type="SUPFAM" id="SSF52540">
    <property type="entry name" value="P-loop containing nucleoside triphosphate hydrolases"/>
    <property type="match status" value="1"/>
</dbReference>
<dbReference type="GO" id="GO:0005886">
    <property type="term" value="C:plasma membrane"/>
    <property type="evidence" value="ECO:0007669"/>
    <property type="project" value="TreeGrafter"/>
</dbReference>
<dbReference type="CDD" id="cd03255">
    <property type="entry name" value="ABC_MJ0796_LolCDE_FtsE"/>
    <property type="match status" value="1"/>
</dbReference>
<accession>A0A1I2MAT3</accession>
<gene>
    <name evidence="4" type="ORF">SAMN04487885_11310</name>
</gene>
<evidence type="ECO:0000313" key="5">
    <source>
        <dbReference type="Proteomes" id="UP000182135"/>
    </source>
</evidence>
<dbReference type="STRING" id="1529.SAMN04487885_11310"/>
<dbReference type="FunFam" id="3.40.50.300:FF:000032">
    <property type="entry name" value="Export ABC transporter ATP-binding protein"/>
    <property type="match status" value="1"/>
</dbReference>
<keyword evidence="5" id="KW-1185">Reference proteome</keyword>
<dbReference type="EMBL" id="FOOE01000013">
    <property type="protein sequence ID" value="SFF86311.1"/>
    <property type="molecule type" value="Genomic_DNA"/>
</dbReference>
<dbReference type="OrthoDB" id="9802264at2"/>
<evidence type="ECO:0000256" key="2">
    <source>
        <dbReference type="ARBA" id="ARBA00022741"/>
    </source>
</evidence>
<dbReference type="Proteomes" id="UP000182135">
    <property type="component" value="Unassembled WGS sequence"/>
</dbReference>
<protein>
    <submittedName>
        <fullName evidence="4">Putative ABC transport system ATP-binding protein</fullName>
    </submittedName>
</protein>